<comment type="catalytic activity">
    <reaction evidence="7 8">
        <text>cytidine(34) in tRNA(Ile2) + L-lysine + ATP = lysidine(34) in tRNA(Ile2) + AMP + diphosphate + H(+)</text>
        <dbReference type="Rhea" id="RHEA:43744"/>
        <dbReference type="Rhea" id="RHEA-COMP:10625"/>
        <dbReference type="Rhea" id="RHEA-COMP:10670"/>
        <dbReference type="ChEBI" id="CHEBI:15378"/>
        <dbReference type="ChEBI" id="CHEBI:30616"/>
        <dbReference type="ChEBI" id="CHEBI:32551"/>
        <dbReference type="ChEBI" id="CHEBI:33019"/>
        <dbReference type="ChEBI" id="CHEBI:82748"/>
        <dbReference type="ChEBI" id="CHEBI:83665"/>
        <dbReference type="ChEBI" id="CHEBI:456215"/>
        <dbReference type="EC" id="6.3.4.19"/>
    </reaction>
</comment>
<evidence type="ECO:0000256" key="1">
    <source>
        <dbReference type="ARBA" id="ARBA00004496"/>
    </source>
</evidence>
<dbReference type="SMART" id="SM00977">
    <property type="entry name" value="TilS_C"/>
    <property type="match status" value="1"/>
</dbReference>
<evidence type="ECO:0000256" key="3">
    <source>
        <dbReference type="ARBA" id="ARBA00022598"/>
    </source>
</evidence>
<dbReference type="InterPro" id="IPR012796">
    <property type="entry name" value="Lysidine-tRNA-synth_C"/>
</dbReference>
<dbReference type="GO" id="GO:0032267">
    <property type="term" value="F:tRNA(Ile)-lysidine synthase activity"/>
    <property type="evidence" value="ECO:0007669"/>
    <property type="project" value="UniProtKB-EC"/>
</dbReference>
<dbReference type="InterPro" id="IPR012795">
    <property type="entry name" value="tRNA_Ile_lys_synt_N"/>
</dbReference>
<keyword evidence="11" id="KW-1185">Reference proteome</keyword>
<reference evidence="10 11" key="1">
    <citation type="submission" date="2015-04" db="EMBL/GenBank/DDBJ databases">
        <title>Whole genome shotgun sequence of Flavihumibacter petaseus NBRC 106054.</title>
        <authorList>
            <person name="Miyazawa S."/>
            <person name="Hosoyama A."/>
            <person name="Hashimoto M."/>
            <person name="Noguchi M."/>
            <person name="Tsuchikane K."/>
            <person name="Ohji S."/>
            <person name="Yamazoe A."/>
            <person name="Ichikawa N."/>
            <person name="Kimura A."/>
            <person name="Fujita N."/>
        </authorList>
    </citation>
    <scope>NUCLEOTIDE SEQUENCE [LARGE SCALE GENOMIC DNA]</scope>
    <source>
        <strain evidence="10 11">NBRC 106054</strain>
    </source>
</reference>
<dbReference type="EC" id="6.3.4.19" evidence="8"/>
<evidence type="ECO:0000259" key="9">
    <source>
        <dbReference type="SMART" id="SM00977"/>
    </source>
</evidence>
<dbReference type="HAMAP" id="MF_01161">
    <property type="entry name" value="tRNA_Ile_lys_synt"/>
    <property type="match status" value="1"/>
</dbReference>
<comment type="subcellular location">
    <subcellularLocation>
        <location evidence="1 8">Cytoplasm</location>
    </subcellularLocation>
</comment>
<gene>
    <name evidence="8 10" type="primary">tilS</name>
    <name evidence="10" type="ORF">FPE01S_02_07900</name>
</gene>
<evidence type="ECO:0000313" key="10">
    <source>
        <dbReference type="EMBL" id="GAO43684.1"/>
    </source>
</evidence>
<dbReference type="Gene3D" id="3.40.50.620">
    <property type="entry name" value="HUPs"/>
    <property type="match status" value="1"/>
</dbReference>
<name>A0A0E9N1F7_9BACT</name>
<dbReference type="EMBL" id="BBWV01000002">
    <property type="protein sequence ID" value="GAO43684.1"/>
    <property type="molecule type" value="Genomic_DNA"/>
</dbReference>
<proteinExistence type="inferred from homology"/>
<keyword evidence="3 8" id="KW-0436">Ligase</keyword>
<keyword evidence="6 8" id="KW-0067">ATP-binding</keyword>
<dbReference type="GO" id="GO:0006400">
    <property type="term" value="P:tRNA modification"/>
    <property type="evidence" value="ECO:0007669"/>
    <property type="project" value="UniProtKB-UniRule"/>
</dbReference>
<organism evidence="10 11">
    <name type="scientific">Flavihumibacter petaseus NBRC 106054</name>
    <dbReference type="NCBI Taxonomy" id="1220578"/>
    <lineage>
        <taxon>Bacteria</taxon>
        <taxon>Pseudomonadati</taxon>
        <taxon>Bacteroidota</taxon>
        <taxon>Chitinophagia</taxon>
        <taxon>Chitinophagales</taxon>
        <taxon>Chitinophagaceae</taxon>
        <taxon>Flavihumibacter</taxon>
    </lineage>
</organism>
<evidence type="ECO:0000256" key="2">
    <source>
        <dbReference type="ARBA" id="ARBA00022490"/>
    </source>
</evidence>
<dbReference type="Proteomes" id="UP000033121">
    <property type="component" value="Unassembled WGS sequence"/>
</dbReference>
<feature type="domain" description="Lysidine-tRNA(Ile) synthetase C-terminal" evidence="9">
    <location>
        <begin position="371"/>
        <end position="443"/>
    </location>
</feature>
<dbReference type="PANTHER" id="PTHR43033:SF1">
    <property type="entry name" value="TRNA(ILE)-LYSIDINE SYNTHASE-RELATED"/>
    <property type="match status" value="1"/>
</dbReference>
<dbReference type="AlphaFoldDB" id="A0A0E9N1F7"/>
<dbReference type="NCBIfam" id="TIGR02432">
    <property type="entry name" value="lysidine_TilS_N"/>
    <property type="match status" value="1"/>
</dbReference>
<dbReference type="Pfam" id="PF01171">
    <property type="entry name" value="ATP_bind_3"/>
    <property type="match status" value="1"/>
</dbReference>
<comment type="function">
    <text evidence="8">Ligates lysine onto the cytidine present at position 34 of the AUA codon-specific tRNA(Ile) that contains the anticodon CAU, in an ATP-dependent manner. Cytidine is converted to lysidine, thus changing the amino acid specificity of the tRNA from methionine to isoleucine.</text>
</comment>
<sequence length="446" mass="50552">MNDLVQAFDFFVVSEKMFGKKSRLLVGVSGGLDSTVLCHVLRANGNNFEMAHVNYQLRGAESERDAGFVMALAEKLGVPLHFTTVDIGNLPRPTGVSLQEFARMIRYDWLEQLHSKIDGFPFDAILTAHHGNDQAETMLLNFFRGTGLAGLKGIPTRRGRICRPLLFAERQHLEAYAQQNGLDWVDDSSNESDKYRRNFIRHEVLPLLTTQYPGITGTLMREAALFSEMRAFYDNAMTRQLQKWLIIKDGIEKLPVLALQKAKGGRAIFFAWLQAKGFSSSEIAAAWELTNSQTGAFRPMGTWRLLRNRAWIELHASTGNDDGVLLMETGSGHATIGGLPVHWALRDYSGEKIPADASEAWLDAEMITWPLQIRRWKAGDYFYPLGMPKKKKVARFLTDCKLSRQQKEATRVVESNKKIIWLAGLRIDHRFRITEHTKQVLVIRFG</sequence>
<evidence type="ECO:0000313" key="11">
    <source>
        <dbReference type="Proteomes" id="UP000033121"/>
    </source>
</evidence>
<evidence type="ECO:0000256" key="8">
    <source>
        <dbReference type="HAMAP-Rule" id="MF_01161"/>
    </source>
</evidence>
<keyword evidence="2 8" id="KW-0963">Cytoplasm</keyword>
<comment type="caution">
    <text evidence="10">The sequence shown here is derived from an EMBL/GenBank/DDBJ whole genome shotgun (WGS) entry which is preliminary data.</text>
</comment>
<protein>
    <recommendedName>
        <fullName evidence="8">tRNA(Ile)-lysidine synthase</fullName>
        <ecNumber evidence="8">6.3.4.19</ecNumber>
    </recommendedName>
    <alternativeName>
        <fullName evidence="8">tRNA(Ile)-2-lysyl-cytidine synthase</fullName>
    </alternativeName>
    <alternativeName>
        <fullName evidence="8">tRNA(Ile)-lysidine synthetase</fullName>
    </alternativeName>
</protein>
<dbReference type="NCBIfam" id="TIGR02433">
    <property type="entry name" value="lysidine_TilS_C"/>
    <property type="match status" value="1"/>
</dbReference>
<dbReference type="SUPFAM" id="SSF56037">
    <property type="entry name" value="PheT/TilS domain"/>
    <property type="match status" value="1"/>
</dbReference>
<comment type="domain">
    <text evidence="8">The N-terminal region contains the highly conserved SGGXDS motif, predicted to be a P-loop motif involved in ATP binding.</text>
</comment>
<dbReference type="PANTHER" id="PTHR43033">
    <property type="entry name" value="TRNA(ILE)-LYSIDINE SYNTHASE-RELATED"/>
    <property type="match status" value="1"/>
</dbReference>
<dbReference type="InterPro" id="IPR011063">
    <property type="entry name" value="TilS/TtcA_N"/>
</dbReference>
<feature type="binding site" evidence="8">
    <location>
        <begin position="29"/>
        <end position="34"/>
    </location>
    <ligand>
        <name>ATP</name>
        <dbReference type="ChEBI" id="CHEBI:30616"/>
    </ligand>
</feature>
<evidence type="ECO:0000256" key="6">
    <source>
        <dbReference type="ARBA" id="ARBA00022840"/>
    </source>
</evidence>
<dbReference type="STRING" id="1220578.FPE01S_02_07900"/>
<keyword evidence="5 8" id="KW-0547">Nucleotide-binding</keyword>
<dbReference type="RefSeq" id="WP_046369525.1">
    <property type="nucleotide sequence ID" value="NZ_BBWV01000002.1"/>
</dbReference>
<dbReference type="InterPro" id="IPR014729">
    <property type="entry name" value="Rossmann-like_a/b/a_fold"/>
</dbReference>
<evidence type="ECO:0000256" key="5">
    <source>
        <dbReference type="ARBA" id="ARBA00022741"/>
    </source>
</evidence>
<dbReference type="GO" id="GO:0005524">
    <property type="term" value="F:ATP binding"/>
    <property type="evidence" value="ECO:0007669"/>
    <property type="project" value="UniProtKB-UniRule"/>
</dbReference>
<dbReference type="CDD" id="cd01992">
    <property type="entry name" value="TilS_N"/>
    <property type="match status" value="1"/>
</dbReference>
<dbReference type="GO" id="GO:0005737">
    <property type="term" value="C:cytoplasm"/>
    <property type="evidence" value="ECO:0007669"/>
    <property type="project" value="UniProtKB-SubCell"/>
</dbReference>
<evidence type="ECO:0000256" key="4">
    <source>
        <dbReference type="ARBA" id="ARBA00022694"/>
    </source>
</evidence>
<keyword evidence="4 8" id="KW-0819">tRNA processing</keyword>
<dbReference type="OrthoDB" id="9807403at2"/>
<evidence type="ECO:0000256" key="7">
    <source>
        <dbReference type="ARBA" id="ARBA00048539"/>
    </source>
</evidence>
<comment type="similarity">
    <text evidence="8">Belongs to the tRNA(Ile)-lysidine synthase family.</text>
</comment>
<dbReference type="InterPro" id="IPR012094">
    <property type="entry name" value="tRNA_Ile_lys_synt"/>
</dbReference>
<dbReference type="SUPFAM" id="SSF52402">
    <property type="entry name" value="Adenine nucleotide alpha hydrolases-like"/>
    <property type="match status" value="1"/>
</dbReference>
<accession>A0A0E9N1F7</accession>
<dbReference type="Pfam" id="PF11734">
    <property type="entry name" value="TilS_C"/>
    <property type="match status" value="1"/>
</dbReference>